<keyword evidence="1" id="KW-1133">Transmembrane helix</keyword>
<sequence>MGNILASEFLKLRRKMVWFLVVIGPTGVIALQALNYGLRFDFLMKQYASDPWGYLMINVSNLLVPALLMGMTIISSMIASLEHQTNAWKQTVALPVGRTRLYLGKFGVTALLLLGSTTLAMVGTILLGLLLGHELEALPWKSLLIAMYGSFLSALPYLAVQVWLSVAISNQAVPLTIGIAGLVVSIFVLNGPSSLDWLPWKWPFLVRAEPMYSMVAGLLTGAVFYLLGTIHFVRKDVG</sequence>
<feature type="transmembrane region" description="Helical" evidence="1">
    <location>
        <begin position="54"/>
        <end position="81"/>
    </location>
</feature>
<name>A0A934J3B3_9BACL</name>
<keyword evidence="1" id="KW-0812">Transmembrane</keyword>
<keyword evidence="1" id="KW-0472">Membrane</keyword>
<feature type="transmembrane region" description="Helical" evidence="1">
    <location>
        <begin position="172"/>
        <end position="191"/>
    </location>
</feature>
<organism evidence="2 3">
    <name type="scientific">Paenibacillus roseus</name>
    <dbReference type="NCBI Taxonomy" id="2798579"/>
    <lineage>
        <taxon>Bacteria</taxon>
        <taxon>Bacillati</taxon>
        <taxon>Bacillota</taxon>
        <taxon>Bacilli</taxon>
        <taxon>Bacillales</taxon>
        <taxon>Paenibacillaceae</taxon>
        <taxon>Paenibacillus</taxon>
    </lineage>
</organism>
<feature type="transmembrane region" description="Helical" evidence="1">
    <location>
        <begin position="143"/>
        <end position="160"/>
    </location>
</feature>
<accession>A0A934J3B3</accession>
<feature type="transmembrane region" description="Helical" evidence="1">
    <location>
        <begin position="102"/>
        <end position="131"/>
    </location>
</feature>
<evidence type="ECO:0000313" key="3">
    <source>
        <dbReference type="Proteomes" id="UP000640274"/>
    </source>
</evidence>
<feature type="transmembrane region" description="Helical" evidence="1">
    <location>
        <begin position="211"/>
        <end position="233"/>
    </location>
</feature>
<dbReference type="AlphaFoldDB" id="A0A934J3B3"/>
<protein>
    <submittedName>
        <fullName evidence="2">ABC transporter permease</fullName>
    </submittedName>
</protein>
<dbReference type="Pfam" id="PF12730">
    <property type="entry name" value="ABC2_membrane_4"/>
    <property type="match status" value="1"/>
</dbReference>
<gene>
    <name evidence="2" type="ORF">JFN88_22430</name>
</gene>
<proteinExistence type="predicted"/>
<dbReference type="RefSeq" id="WP_199021584.1">
    <property type="nucleotide sequence ID" value="NZ_JAELUP010000113.1"/>
</dbReference>
<dbReference type="Proteomes" id="UP000640274">
    <property type="component" value="Unassembled WGS sequence"/>
</dbReference>
<evidence type="ECO:0000313" key="2">
    <source>
        <dbReference type="EMBL" id="MBJ6363977.1"/>
    </source>
</evidence>
<comment type="caution">
    <text evidence="2">The sequence shown here is derived from an EMBL/GenBank/DDBJ whole genome shotgun (WGS) entry which is preliminary data.</text>
</comment>
<evidence type="ECO:0000256" key="1">
    <source>
        <dbReference type="SAM" id="Phobius"/>
    </source>
</evidence>
<keyword evidence="3" id="KW-1185">Reference proteome</keyword>
<feature type="transmembrane region" description="Helical" evidence="1">
    <location>
        <begin position="16"/>
        <end position="34"/>
    </location>
</feature>
<reference evidence="2" key="1">
    <citation type="submission" date="2020-12" db="EMBL/GenBank/DDBJ databases">
        <authorList>
            <person name="Huq M.A."/>
        </authorList>
    </citation>
    <scope>NUCLEOTIDE SEQUENCE</scope>
    <source>
        <strain evidence="2">MAHUQ-46</strain>
    </source>
</reference>
<dbReference type="CDD" id="cd21809">
    <property type="entry name" value="ABC-2_lan_permease-like"/>
    <property type="match status" value="1"/>
</dbReference>
<dbReference type="EMBL" id="JAELUP010000113">
    <property type="protein sequence ID" value="MBJ6363977.1"/>
    <property type="molecule type" value="Genomic_DNA"/>
</dbReference>